<keyword evidence="1" id="KW-0472">Membrane</keyword>
<comment type="caution">
    <text evidence="2">The sequence shown here is derived from an EMBL/GenBank/DDBJ whole genome shotgun (WGS) entry which is preliminary data.</text>
</comment>
<protein>
    <recommendedName>
        <fullName evidence="4">Late embryogenesis abundant protein LEA-2 subgroup domain-containing protein</fullName>
    </recommendedName>
</protein>
<keyword evidence="3" id="KW-1185">Reference proteome</keyword>
<organism evidence="2 3">
    <name type="scientific">Senna tora</name>
    <dbReference type="NCBI Taxonomy" id="362788"/>
    <lineage>
        <taxon>Eukaryota</taxon>
        <taxon>Viridiplantae</taxon>
        <taxon>Streptophyta</taxon>
        <taxon>Embryophyta</taxon>
        <taxon>Tracheophyta</taxon>
        <taxon>Spermatophyta</taxon>
        <taxon>Magnoliopsida</taxon>
        <taxon>eudicotyledons</taxon>
        <taxon>Gunneridae</taxon>
        <taxon>Pentapetalae</taxon>
        <taxon>rosids</taxon>
        <taxon>fabids</taxon>
        <taxon>Fabales</taxon>
        <taxon>Fabaceae</taxon>
        <taxon>Caesalpinioideae</taxon>
        <taxon>Cassia clade</taxon>
        <taxon>Senna</taxon>
    </lineage>
</organism>
<name>A0A835C6I6_9FABA</name>
<evidence type="ECO:0000313" key="3">
    <source>
        <dbReference type="Proteomes" id="UP000634136"/>
    </source>
</evidence>
<evidence type="ECO:0000256" key="1">
    <source>
        <dbReference type="SAM" id="Phobius"/>
    </source>
</evidence>
<evidence type="ECO:0008006" key="4">
    <source>
        <dbReference type="Google" id="ProtNLM"/>
    </source>
</evidence>
<sequence length="322" mass="35894">MATSTPNLPTTVDSAAGPNGVSPPPLPPALAAVHSNRCKFNFCLYLVFVIFVSMVFFITLFSFFNPNQYADPEFQVVDAAVISSNTSVNGGAVYMTGRWNMTLLIKIPPTNTFISYMNFRASLVYDSFSEDVSTTRLHALRTSFHMKETRVSVQFVSLKQYNVTNNGDDDDDENDDVTSRFVRDDEEFKVRLFARYKLIRNGEEDEDEKIRSFECYPIKMSYFTKVSSIPPSVRNCKIIVSPTVSSVFSSAAATDVLPPFQVSYRDLRVELWHKAYSQRVASTCASPILSQGPKNETRVGVEFNAGGGRMAVENCADVASDD</sequence>
<accession>A0A835C6I6</accession>
<dbReference type="Proteomes" id="UP000634136">
    <property type="component" value="Unassembled WGS sequence"/>
</dbReference>
<evidence type="ECO:0000313" key="2">
    <source>
        <dbReference type="EMBL" id="KAF7833639.1"/>
    </source>
</evidence>
<feature type="transmembrane region" description="Helical" evidence="1">
    <location>
        <begin position="42"/>
        <end position="64"/>
    </location>
</feature>
<keyword evidence="1" id="KW-0812">Transmembrane</keyword>
<dbReference type="EMBL" id="JAAIUW010000005">
    <property type="protein sequence ID" value="KAF7833639.1"/>
    <property type="molecule type" value="Genomic_DNA"/>
</dbReference>
<proteinExistence type="predicted"/>
<reference evidence="2" key="1">
    <citation type="submission" date="2020-09" db="EMBL/GenBank/DDBJ databases">
        <title>Genome-Enabled Discovery of Anthraquinone Biosynthesis in Senna tora.</title>
        <authorList>
            <person name="Kang S.-H."/>
            <person name="Pandey R.P."/>
            <person name="Lee C.-M."/>
            <person name="Sim J.-S."/>
            <person name="Jeong J.-T."/>
            <person name="Choi B.-S."/>
            <person name="Jung M."/>
            <person name="Ginzburg D."/>
            <person name="Zhao K."/>
            <person name="Won S.Y."/>
            <person name="Oh T.-J."/>
            <person name="Yu Y."/>
            <person name="Kim N.-H."/>
            <person name="Lee O.R."/>
            <person name="Lee T.-H."/>
            <person name="Bashyal P."/>
            <person name="Kim T.-S."/>
            <person name="Lee W.-H."/>
            <person name="Kawkins C."/>
            <person name="Kim C.-K."/>
            <person name="Kim J.S."/>
            <person name="Ahn B.O."/>
            <person name="Rhee S.Y."/>
            <person name="Sohng J.K."/>
        </authorList>
    </citation>
    <scope>NUCLEOTIDE SEQUENCE</scope>
    <source>
        <tissue evidence="2">Leaf</tissue>
    </source>
</reference>
<gene>
    <name evidence="2" type="ORF">G2W53_015972</name>
</gene>
<keyword evidence="1" id="KW-1133">Transmembrane helix</keyword>
<dbReference type="AlphaFoldDB" id="A0A835C6I6"/>